<dbReference type="PROSITE" id="PS00622">
    <property type="entry name" value="HTH_LUXR_1"/>
    <property type="match status" value="1"/>
</dbReference>
<dbReference type="AlphaFoldDB" id="A0A172Z1M1"/>
<dbReference type="PROSITE" id="PS50043">
    <property type="entry name" value="HTH_LUXR_2"/>
    <property type="match status" value="1"/>
</dbReference>
<keyword evidence="3" id="KW-0804">Transcription</keyword>
<dbReference type="InterPro" id="IPR027417">
    <property type="entry name" value="P-loop_NTPase"/>
</dbReference>
<evidence type="ECO:0000256" key="3">
    <source>
        <dbReference type="ARBA" id="ARBA00023163"/>
    </source>
</evidence>
<dbReference type="InterPro" id="IPR016032">
    <property type="entry name" value="Sig_transdc_resp-reg_C-effctor"/>
</dbReference>
<proteinExistence type="predicted"/>
<dbReference type="SUPFAM" id="SSF46894">
    <property type="entry name" value="C-terminal effector domain of the bipartite response regulators"/>
    <property type="match status" value="1"/>
</dbReference>
<dbReference type="Pfam" id="PF25873">
    <property type="entry name" value="WHD_MalT"/>
    <property type="match status" value="1"/>
</dbReference>
<dbReference type="GO" id="GO:0003677">
    <property type="term" value="F:DNA binding"/>
    <property type="evidence" value="ECO:0007669"/>
    <property type="project" value="UniProtKB-KW"/>
</dbReference>
<dbReference type="EMBL" id="CP015600">
    <property type="protein sequence ID" value="ANF86463.1"/>
    <property type="molecule type" value="Genomic_DNA"/>
</dbReference>
<dbReference type="Gene3D" id="1.10.10.10">
    <property type="entry name" value="Winged helix-like DNA-binding domain superfamily/Winged helix DNA-binding domain"/>
    <property type="match status" value="1"/>
</dbReference>
<dbReference type="InterPro" id="IPR000792">
    <property type="entry name" value="Tscrpt_reg_LuxR_C"/>
</dbReference>
<dbReference type="GO" id="GO:0006355">
    <property type="term" value="P:regulation of DNA-templated transcription"/>
    <property type="evidence" value="ECO:0007669"/>
    <property type="project" value="InterPro"/>
</dbReference>
<gene>
    <name evidence="5" type="ORF">A7J50_3076</name>
</gene>
<name>A0A172Z1M1_9PSED</name>
<dbReference type="InterPro" id="IPR036388">
    <property type="entry name" value="WH-like_DNA-bd_sf"/>
</dbReference>
<dbReference type="Proteomes" id="UP000077829">
    <property type="component" value="Chromosome"/>
</dbReference>
<dbReference type="PANTHER" id="PTHR44688:SF16">
    <property type="entry name" value="DNA-BINDING TRANSCRIPTIONAL ACTIVATOR DEVR_DOSR"/>
    <property type="match status" value="1"/>
</dbReference>
<feature type="domain" description="HTH luxR-type" evidence="4">
    <location>
        <begin position="898"/>
        <end position="963"/>
    </location>
</feature>
<dbReference type="SMART" id="SM00421">
    <property type="entry name" value="HTH_LUXR"/>
    <property type="match status" value="1"/>
</dbReference>
<dbReference type="PANTHER" id="PTHR44688">
    <property type="entry name" value="DNA-BINDING TRANSCRIPTIONAL ACTIVATOR DEVR_DOSR"/>
    <property type="match status" value="1"/>
</dbReference>
<evidence type="ECO:0000313" key="5">
    <source>
        <dbReference type="EMBL" id="ANF86463.1"/>
    </source>
</evidence>
<keyword evidence="1" id="KW-0805">Transcription regulation</keyword>
<dbReference type="Gene3D" id="3.40.50.300">
    <property type="entry name" value="P-loop containing nucleotide triphosphate hydrolases"/>
    <property type="match status" value="1"/>
</dbReference>
<evidence type="ECO:0000313" key="6">
    <source>
        <dbReference type="Proteomes" id="UP000077829"/>
    </source>
</evidence>
<evidence type="ECO:0000256" key="2">
    <source>
        <dbReference type="ARBA" id="ARBA00023125"/>
    </source>
</evidence>
<dbReference type="KEGG" id="panr:A7J50_3076"/>
<evidence type="ECO:0000256" key="1">
    <source>
        <dbReference type="ARBA" id="ARBA00023015"/>
    </source>
</evidence>
<dbReference type="SUPFAM" id="SSF52540">
    <property type="entry name" value="P-loop containing nucleoside triphosphate hydrolases"/>
    <property type="match status" value="1"/>
</dbReference>
<dbReference type="PATRIC" id="fig|219572.3.peg.3154"/>
<dbReference type="InterPro" id="IPR059106">
    <property type="entry name" value="WHD_MalT"/>
</dbReference>
<organism evidence="5 6">
    <name type="scientific">Pseudomonas antarctica</name>
    <dbReference type="NCBI Taxonomy" id="219572"/>
    <lineage>
        <taxon>Bacteria</taxon>
        <taxon>Pseudomonadati</taxon>
        <taxon>Pseudomonadota</taxon>
        <taxon>Gammaproteobacteria</taxon>
        <taxon>Pseudomonadales</taxon>
        <taxon>Pseudomonadaceae</taxon>
        <taxon>Pseudomonas</taxon>
    </lineage>
</organism>
<accession>A0A172Z1M1</accession>
<evidence type="ECO:0000259" key="4">
    <source>
        <dbReference type="PROSITE" id="PS50043"/>
    </source>
</evidence>
<sequence>MPLDQAFPQGVEHWTPQNQISPARRVGTLSKDACLLQTYRQHKGSARKRCAKRARLRWHVPPPRPLIKHQVTIQTVPTKKVADKTYATFAYETAVLKNKSSPASSYWCWVGKLTPPFTLLTSLPRQALIVCFRERIIGPLVLVIAPAGFGKTTLLMQWRQDLLSATTPSTVAWLSLDEADCDPNRFLAYLILALDHAGLDLGHLTRLAHAQALEVQPQRTITALLHALARSDRKVTLFLDDYHTAANPQLDAIVQVLLEQASPWLEWVVSARRRPGWPLAKWKANGWVHEVSAQALTLTPLETAAILGADIPAAELHDLHERTEGWAMAVQLARLWRSSGDASLYGLNAFSGRVTDMAEYLTGQVVQRLSYECQAFLRDMALLERFNAELADAVRGRSDSAQLLAQLAHLDALLVPLDAGRQWFRHHRLLQDFLNQSIDAGAARNIYNAAAQWLAEEKDWVQAIRYALRARDTRLAVDLLVQAGGWEVVLHNGIRYAESLRQQFDEKALSTEPDLLLLQAYLHAKLGEHALANQLLDLIRDRVQADRRLARDFHVVRTLADGYIDQFDLPNGESAPGDNMLTAGTLECARALQALKQGQLSLSLQVIRSAHVKMRVVGSSRGESYCRIHEAQVLALTGDIAASAQIVDIAVTIADSQFGSESSVRALAGCLKAQHLYWQGAWAEATPWVRDGWASLKYTDAWLDITAVTAEVAWRTSLRNLGLQPALLELAQVAELATARNWHRLARLVIAWRVDLLVQGGALTQARQEALANNLECAAKAPDDWRNHEAATLALARLQFATGASADALNHLQRGAKLLQERGLQLPAWRLQLLALAAQGKGHPPEQNAILASIPAPALPGLLLEAGPCILTALEACAHTAHSQHAIITRLRGWRAHPVRSRLSFSAKETQILTLLAQGQSNKAIALAMDISENTVKFHLKHVFTKLCVDSRTAAMAAALRLGLLDAPH</sequence>
<dbReference type="STRING" id="219572.A7J50_3076"/>
<dbReference type="Pfam" id="PF00196">
    <property type="entry name" value="GerE"/>
    <property type="match status" value="1"/>
</dbReference>
<reference evidence="5 6" key="1">
    <citation type="submission" date="2016-05" db="EMBL/GenBank/DDBJ databases">
        <title>Complete genome sequence of Pseudomonas antarctica PAMC 27494.</title>
        <authorList>
            <person name="Lee J."/>
        </authorList>
    </citation>
    <scope>NUCLEOTIDE SEQUENCE [LARGE SCALE GENOMIC DNA]</scope>
    <source>
        <strain evidence="5 6">PAMC 27494</strain>
    </source>
</reference>
<dbReference type="PRINTS" id="PR00038">
    <property type="entry name" value="HTHLUXR"/>
</dbReference>
<keyword evidence="2" id="KW-0238">DNA-binding</keyword>
<dbReference type="CDD" id="cd06170">
    <property type="entry name" value="LuxR_C_like"/>
    <property type="match status" value="1"/>
</dbReference>
<protein>
    <submittedName>
        <fullName evidence="5">LuxR family transcriptional regulator</fullName>
    </submittedName>
</protein>